<evidence type="ECO:0000256" key="6">
    <source>
        <dbReference type="ARBA" id="ARBA00023242"/>
    </source>
</evidence>
<name>A0A226D573_FOLCA</name>
<keyword evidence="4 7" id="KW-0863">Zinc-finger</keyword>
<dbReference type="EMBL" id="LNIX01000034">
    <property type="protein sequence ID" value="OXA40369.1"/>
    <property type="molecule type" value="Genomic_DNA"/>
</dbReference>
<dbReference type="AlphaFoldDB" id="A0A226D573"/>
<evidence type="ECO:0000256" key="2">
    <source>
        <dbReference type="ARBA" id="ARBA00022723"/>
    </source>
</evidence>
<feature type="compositionally biased region" description="Polar residues" evidence="8">
    <location>
        <begin position="161"/>
        <end position="177"/>
    </location>
</feature>
<feature type="compositionally biased region" description="Acidic residues" evidence="8">
    <location>
        <begin position="189"/>
        <end position="207"/>
    </location>
</feature>
<dbReference type="Proteomes" id="UP000198287">
    <property type="component" value="Unassembled WGS sequence"/>
</dbReference>
<gene>
    <name evidence="10" type="ORF">Fcan01_25049</name>
</gene>
<dbReference type="PROSITE" id="PS50157">
    <property type="entry name" value="ZINC_FINGER_C2H2_2"/>
    <property type="match status" value="1"/>
</dbReference>
<keyword evidence="2" id="KW-0479">Metal-binding</keyword>
<feature type="domain" description="C2H2-type" evidence="9">
    <location>
        <begin position="342"/>
        <end position="371"/>
    </location>
</feature>
<comment type="subcellular location">
    <subcellularLocation>
        <location evidence="1">Nucleus</location>
    </subcellularLocation>
</comment>
<evidence type="ECO:0000256" key="7">
    <source>
        <dbReference type="PROSITE-ProRule" id="PRU00042"/>
    </source>
</evidence>
<dbReference type="GO" id="GO:0008270">
    <property type="term" value="F:zinc ion binding"/>
    <property type="evidence" value="ECO:0007669"/>
    <property type="project" value="UniProtKB-KW"/>
</dbReference>
<keyword evidence="3" id="KW-0677">Repeat</keyword>
<comment type="caution">
    <text evidence="10">The sequence shown here is derived from an EMBL/GenBank/DDBJ whole genome shotgun (WGS) entry which is preliminary data.</text>
</comment>
<keyword evidence="6" id="KW-0539">Nucleus</keyword>
<keyword evidence="5" id="KW-0862">Zinc</keyword>
<protein>
    <submittedName>
        <fullName evidence="10">Zinc finger and BTB domain-containing protein 41</fullName>
    </submittedName>
</protein>
<evidence type="ECO:0000313" key="11">
    <source>
        <dbReference type="Proteomes" id="UP000198287"/>
    </source>
</evidence>
<dbReference type="PROSITE" id="PS00028">
    <property type="entry name" value="ZINC_FINGER_C2H2_1"/>
    <property type="match status" value="2"/>
</dbReference>
<evidence type="ECO:0000256" key="8">
    <source>
        <dbReference type="SAM" id="MobiDB-lite"/>
    </source>
</evidence>
<accession>A0A226D573</accession>
<feature type="region of interest" description="Disordered" evidence="8">
    <location>
        <begin position="154"/>
        <end position="249"/>
    </location>
</feature>
<keyword evidence="11" id="KW-1185">Reference proteome</keyword>
<proteinExistence type="predicted"/>
<dbReference type="GO" id="GO:0005634">
    <property type="term" value="C:nucleus"/>
    <property type="evidence" value="ECO:0007669"/>
    <property type="project" value="UniProtKB-SubCell"/>
</dbReference>
<dbReference type="InterPro" id="IPR013087">
    <property type="entry name" value="Znf_C2H2_type"/>
</dbReference>
<dbReference type="Gene3D" id="3.30.160.60">
    <property type="entry name" value="Classic Zinc Finger"/>
    <property type="match status" value="3"/>
</dbReference>
<evidence type="ECO:0000259" key="9">
    <source>
        <dbReference type="PROSITE" id="PS50157"/>
    </source>
</evidence>
<evidence type="ECO:0000256" key="3">
    <source>
        <dbReference type="ARBA" id="ARBA00022737"/>
    </source>
</evidence>
<dbReference type="InterPro" id="IPR050888">
    <property type="entry name" value="ZnF_C2H2-type_TF"/>
</dbReference>
<dbReference type="OrthoDB" id="8856548at2759"/>
<evidence type="ECO:0000256" key="5">
    <source>
        <dbReference type="ARBA" id="ARBA00022833"/>
    </source>
</evidence>
<organism evidence="10 11">
    <name type="scientific">Folsomia candida</name>
    <name type="common">Springtail</name>
    <dbReference type="NCBI Taxonomy" id="158441"/>
    <lineage>
        <taxon>Eukaryota</taxon>
        <taxon>Metazoa</taxon>
        <taxon>Ecdysozoa</taxon>
        <taxon>Arthropoda</taxon>
        <taxon>Hexapoda</taxon>
        <taxon>Collembola</taxon>
        <taxon>Entomobryomorpha</taxon>
        <taxon>Isotomoidea</taxon>
        <taxon>Isotomidae</taxon>
        <taxon>Proisotominae</taxon>
        <taxon>Folsomia</taxon>
    </lineage>
</organism>
<sequence>MATTTSPFGGGGRRCSLCFCLLPTTRVEQAYLLPTFLRQLVALVGFDVVLPLCDGCHGDVISVIDILRQVDKLQRALRRNVEGIRDKKKVAGELVGPLLTVEDNVAMPTEQSQVIAEFVVENPPQTVVASSQPVLTLSTGDYYLGSVPFTPTTTTTTTTPYQNHNYQEPTQQNNSYQPPDVQTGHQDDDMGGDDAEYFPPNDDNESSDSDKDEVPTRQAVSTPTAPPPPVTPTCTAPPRRNANEKSRKIRKCPARWTLEQKAIILAKRRAAQVEVFGPFETTPKGRLYFEGVEIIKVGDSYSCSACDWSADNMAIVDMENCPGWKKAKAIKLHVRGVHSRSYRCDKCDKNFSCARALEKHLPTKFHAENNPTTCPICAMTVPKFKLDSHLFSHKTPAEQDAELAARPRKKGRKGANNQEPTGQEEIDPNTGLKLARRLLIRHPRPKTPCAICGRPTSPLYMAAHIWSHKSESEKETALKFGLAPKLPPKPTLPLPKLQCPICSKFVWKDYLSDHVEIHKAPQDRPSFPCVQDGCTYVAKRKAMLAMHVRGVHEKHKRTWQFCTVAGCTGKFMTRRGLKYHLDTSHGNNLKKTPCPLCNVKFFRLKEHTKRHGPVEEYTFLCPHCPFKFNREKWLKKHLVKDHGETVVWKPRYVKKTVRKKYKKREKKTEGSGLKNVRIPKKLTKTTPVLRLHRLPAQLLTGTEIKVISDQVVSLVGSRGGFEIVVLSSD</sequence>
<feature type="region of interest" description="Disordered" evidence="8">
    <location>
        <begin position="396"/>
        <end position="431"/>
    </location>
</feature>
<reference evidence="10 11" key="1">
    <citation type="submission" date="2015-12" db="EMBL/GenBank/DDBJ databases">
        <title>The genome of Folsomia candida.</title>
        <authorList>
            <person name="Faddeeva A."/>
            <person name="Derks M.F."/>
            <person name="Anvar Y."/>
            <person name="Smit S."/>
            <person name="Van Straalen N."/>
            <person name="Roelofs D."/>
        </authorList>
    </citation>
    <scope>NUCLEOTIDE SEQUENCE [LARGE SCALE GENOMIC DNA]</scope>
    <source>
        <strain evidence="10 11">VU population</strain>
        <tissue evidence="10">Whole body</tissue>
    </source>
</reference>
<dbReference type="SMART" id="SM00355">
    <property type="entry name" value="ZnF_C2H2"/>
    <property type="match status" value="7"/>
</dbReference>
<evidence type="ECO:0000256" key="1">
    <source>
        <dbReference type="ARBA" id="ARBA00004123"/>
    </source>
</evidence>
<evidence type="ECO:0000256" key="4">
    <source>
        <dbReference type="ARBA" id="ARBA00022771"/>
    </source>
</evidence>
<evidence type="ECO:0000313" key="10">
    <source>
        <dbReference type="EMBL" id="OXA40369.1"/>
    </source>
</evidence>
<dbReference type="PANTHER" id="PTHR24406">
    <property type="entry name" value="TRANSCRIPTIONAL REPRESSOR CTCFL-RELATED"/>
    <property type="match status" value="1"/>
</dbReference>